<evidence type="ECO:0000313" key="2">
    <source>
        <dbReference type="Proteomes" id="UP000271974"/>
    </source>
</evidence>
<feature type="non-terminal residue" evidence="1">
    <location>
        <position position="1"/>
    </location>
</feature>
<accession>A0A433UC17</accession>
<keyword evidence="2" id="KW-1185">Reference proteome</keyword>
<gene>
    <name evidence="1" type="ORF">EGW08_000918</name>
</gene>
<organism evidence="1 2">
    <name type="scientific">Elysia chlorotica</name>
    <name type="common">Eastern emerald elysia</name>
    <name type="synonym">Sea slug</name>
    <dbReference type="NCBI Taxonomy" id="188477"/>
    <lineage>
        <taxon>Eukaryota</taxon>
        <taxon>Metazoa</taxon>
        <taxon>Spiralia</taxon>
        <taxon>Lophotrochozoa</taxon>
        <taxon>Mollusca</taxon>
        <taxon>Gastropoda</taxon>
        <taxon>Heterobranchia</taxon>
        <taxon>Euthyneura</taxon>
        <taxon>Panpulmonata</taxon>
        <taxon>Sacoglossa</taxon>
        <taxon>Placobranchoidea</taxon>
        <taxon>Plakobranchidae</taxon>
        <taxon>Elysia</taxon>
    </lineage>
</organism>
<reference evidence="1 2" key="1">
    <citation type="submission" date="2019-01" db="EMBL/GenBank/DDBJ databases">
        <title>A draft genome assembly of the solar-powered sea slug Elysia chlorotica.</title>
        <authorList>
            <person name="Cai H."/>
            <person name="Li Q."/>
            <person name="Fang X."/>
            <person name="Li J."/>
            <person name="Curtis N.E."/>
            <person name="Altenburger A."/>
            <person name="Shibata T."/>
            <person name="Feng M."/>
            <person name="Maeda T."/>
            <person name="Schwartz J.A."/>
            <person name="Shigenobu S."/>
            <person name="Lundholm N."/>
            <person name="Nishiyama T."/>
            <person name="Yang H."/>
            <person name="Hasebe M."/>
            <person name="Li S."/>
            <person name="Pierce S.K."/>
            <person name="Wang J."/>
        </authorList>
    </citation>
    <scope>NUCLEOTIDE SEQUENCE [LARGE SCALE GENOMIC DNA]</scope>
    <source>
        <strain evidence="1">EC2010</strain>
        <tissue evidence="1">Whole organism of an adult</tissue>
    </source>
</reference>
<dbReference type="AlphaFoldDB" id="A0A433UC17"/>
<comment type="caution">
    <text evidence="1">The sequence shown here is derived from an EMBL/GenBank/DDBJ whole genome shotgun (WGS) entry which is preliminary data.</text>
</comment>
<dbReference type="EMBL" id="RQTK01000014">
    <property type="protein sequence ID" value="RUS91304.1"/>
    <property type="molecule type" value="Genomic_DNA"/>
</dbReference>
<sequence length="106" mass="11553">GAHSPCDSPVGGHDKDRSHVGFQRSVQEGEALDVQHVHFQGLTHPWDYLGLALLAPLGDLGVDLLAHFRLDLASVAGEQREETLRAGVDHVDLVKRDGVHDLFAFL</sequence>
<evidence type="ECO:0000313" key="1">
    <source>
        <dbReference type="EMBL" id="RUS91304.1"/>
    </source>
</evidence>
<proteinExistence type="predicted"/>
<dbReference type="Proteomes" id="UP000271974">
    <property type="component" value="Unassembled WGS sequence"/>
</dbReference>
<protein>
    <submittedName>
        <fullName evidence="1">Uncharacterized protein</fullName>
    </submittedName>
</protein>
<name>A0A433UC17_ELYCH</name>